<comment type="similarity">
    <text evidence="1">Belongs to the OsmC/Ohr family.</text>
</comment>
<dbReference type="GO" id="GO:0006979">
    <property type="term" value="P:response to oxidative stress"/>
    <property type="evidence" value="ECO:0007669"/>
    <property type="project" value="InterPro"/>
</dbReference>
<reference evidence="2 3" key="1">
    <citation type="submission" date="2012-02" db="EMBL/GenBank/DDBJ databases">
        <title>Improved High-Quality Draft Sequence of Rhizobium leguminosarum bv. trifolii WSM597.</title>
        <authorList>
            <consortium name="US DOE Joint Genome Institute"/>
            <person name="Lucas S."/>
            <person name="Han J."/>
            <person name="Lapidus A."/>
            <person name="Cheng J.-F."/>
            <person name="Goodwin L."/>
            <person name="Pitluck S."/>
            <person name="Peters L."/>
            <person name="Ovchinnikova G."/>
            <person name="Held B."/>
            <person name="Detter J.C."/>
            <person name="Han C."/>
            <person name="Tapia R."/>
            <person name="Land M."/>
            <person name="Hauser L."/>
            <person name="Kyrpides N."/>
            <person name="Ivanova N."/>
            <person name="Pagani I."/>
            <person name="Brau L."/>
            <person name="Yates R."/>
            <person name="O'Hara G."/>
            <person name="Rui T."/>
            <person name="Howieson J."/>
            <person name="Reeve W."/>
            <person name="Woyke T."/>
        </authorList>
    </citation>
    <scope>NUCLEOTIDE SEQUENCE [LARGE SCALE GENOMIC DNA]</scope>
    <source>
        <strain evidence="2 3">WSM597</strain>
    </source>
</reference>
<dbReference type="HOGENOM" id="CLU_106355_2_0_5"/>
<dbReference type="Proteomes" id="UP000005092">
    <property type="component" value="Unassembled WGS sequence"/>
</dbReference>
<sequence length="139" mass="14620">MSNNPKVIYIAQTDTIGGCENGVARSSDGILDIRFSAPGSTGIGTNPEQLLAAGWSASLASSIATIAMLRGIILPGEVKIHAELSLTFDPEDFAVTARLNVALPGIERTAGDALLKEAIQICPISRVMRLDCDVRLELA</sequence>
<organism evidence="2 3">
    <name type="scientific">Rhizobium leguminosarum bv. trifolii WSM597</name>
    <dbReference type="NCBI Taxonomy" id="754764"/>
    <lineage>
        <taxon>Bacteria</taxon>
        <taxon>Pseudomonadati</taxon>
        <taxon>Pseudomonadota</taxon>
        <taxon>Alphaproteobacteria</taxon>
        <taxon>Hyphomicrobiales</taxon>
        <taxon>Rhizobiaceae</taxon>
        <taxon>Rhizobium/Agrobacterium group</taxon>
        <taxon>Rhizobium</taxon>
    </lineage>
</organism>
<protein>
    <submittedName>
        <fullName evidence="2">Peroxiredoxin, Ohr subfamily</fullName>
    </submittedName>
</protein>
<proteinExistence type="inferred from homology"/>
<dbReference type="EMBL" id="JH719381">
    <property type="protein sequence ID" value="EJB06008.1"/>
    <property type="molecule type" value="Genomic_DNA"/>
</dbReference>
<dbReference type="InterPro" id="IPR003718">
    <property type="entry name" value="OsmC/Ohr_fam"/>
</dbReference>
<dbReference type="SUPFAM" id="SSF82784">
    <property type="entry name" value="OsmC-like"/>
    <property type="match status" value="1"/>
</dbReference>
<dbReference type="AlphaFoldDB" id="J0H782"/>
<dbReference type="Pfam" id="PF02566">
    <property type="entry name" value="OsmC"/>
    <property type="match status" value="1"/>
</dbReference>
<dbReference type="InterPro" id="IPR019953">
    <property type="entry name" value="OHR"/>
</dbReference>
<dbReference type="OrthoDB" id="9797508at2"/>
<dbReference type="NCBIfam" id="TIGR03561">
    <property type="entry name" value="organ_hyd_perox"/>
    <property type="match status" value="1"/>
</dbReference>
<accession>J0H782</accession>
<name>J0H782_RHILT</name>
<dbReference type="Gene3D" id="3.30.300.20">
    <property type="match status" value="1"/>
</dbReference>
<dbReference type="Gene3D" id="2.20.25.10">
    <property type="match status" value="1"/>
</dbReference>
<evidence type="ECO:0000256" key="1">
    <source>
        <dbReference type="ARBA" id="ARBA00007378"/>
    </source>
</evidence>
<gene>
    <name evidence="2" type="ORF">Rleg9DRAFT_4908</name>
</gene>
<dbReference type="PANTHER" id="PTHR33797:SF2">
    <property type="entry name" value="ORGANIC HYDROPEROXIDE RESISTANCE PROTEIN-LIKE"/>
    <property type="match status" value="1"/>
</dbReference>
<evidence type="ECO:0000313" key="3">
    <source>
        <dbReference type="Proteomes" id="UP000005092"/>
    </source>
</evidence>
<dbReference type="InterPro" id="IPR036102">
    <property type="entry name" value="OsmC/Ohrsf"/>
</dbReference>
<dbReference type="RefSeq" id="WP_003590922.1">
    <property type="nucleotide sequence ID" value="NZ_JH719381.1"/>
</dbReference>
<evidence type="ECO:0000313" key="2">
    <source>
        <dbReference type="EMBL" id="EJB06008.1"/>
    </source>
</evidence>
<dbReference type="InterPro" id="IPR015946">
    <property type="entry name" value="KH_dom-like_a/b"/>
</dbReference>
<dbReference type="PANTHER" id="PTHR33797">
    <property type="entry name" value="ORGANIC HYDROPEROXIDE RESISTANCE PROTEIN-LIKE"/>
    <property type="match status" value="1"/>
</dbReference>